<feature type="domain" description="Peptidase C51" evidence="2">
    <location>
        <begin position="42"/>
        <end position="127"/>
    </location>
</feature>
<name>A0ABR9MDY0_9ACTN</name>
<feature type="region of interest" description="Disordered" evidence="1">
    <location>
        <begin position="155"/>
        <end position="287"/>
    </location>
</feature>
<feature type="compositionally biased region" description="Low complexity" evidence="1">
    <location>
        <begin position="265"/>
        <end position="282"/>
    </location>
</feature>
<evidence type="ECO:0000259" key="2">
    <source>
        <dbReference type="Pfam" id="PF05257"/>
    </source>
</evidence>
<proteinExistence type="predicted"/>
<dbReference type="InterPro" id="IPR038765">
    <property type="entry name" value="Papain-like_cys_pep_sf"/>
</dbReference>
<feature type="region of interest" description="Disordered" evidence="1">
    <location>
        <begin position="535"/>
        <end position="670"/>
    </location>
</feature>
<dbReference type="InterPro" id="IPR007921">
    <property type="entry name" value="CHAP_dom"/>
</dbReference>
<evidence type="ECO:0000313" key="3">
    <source>
        <dbReference type="EMBL" id="MBE1591125.1"/>
    </source>
</evidence>
<dbReference type="EMBL" id="JADBEK010000001">
    <property type="protein sequence ID" value="MBE1591125.1"/>
    <property type="molecule type" value="Genomic_DNA"/>
</dbReference>
<sequence length="670" mass="70839">MTPEMQKYIELLESQLGYAEKAGAYTKFGNWYGKNVEFDADYSSAPWCDMYLSWAAHKLGYEDWIGQFAWTVSHAEWFKEQGAWGHKPKPGAFVFYDWSGSNSIDKIDHVGIVTRVEGDTIFTIEGNIDGGVAKRKERDTSKVVGYGYPERIKSRLDEEAARQQREAQKKANDQAALQPGPGTDVGALQPSGTELLTSLIPRSEIEEPAQAPETGSSPAKKEPQAAPTAPKDTTGPVTGSVTGPVLGTVAPESPKQPKKAKHAKPATADTTAATAEPLPTHAGASATGPMPAISSPALVGSALVAALALLAVAKTRRLRTAPATAGATAPRPAVNRRRRRRRLEVEVEPVRTSRRTAALQPAATLDALTATAALDAAALDAAALEAFQPAASLDTAALDTAALAPAALDALQPATALDALQPATALDAARPAARAGGRRRRPLDTRPFDLATDAPRRAAVDRLLDEHADLHRHLAGIDPFDAFCASRPTEPAGSGPVEILLDTGPLERFVDTGPFERIVIPQATSAFDAFSRTAGRGGDTAGISDTPDIGATYQGRRRRLGRPADESGTADLPLRGRRHRRPAPTQGVHIGGAQPFAQDAPLAGRRHASAGSPQPHRREDERQLVGSGGTGRAASGHPARSAPSQPGRNAPAQPGRSTPGQPRRRGRHRA</sequence>
<dbReference type="Proteomes" id="UP000633509">
    <property type="component" value="Unassembled WGS sequence"/>
</dbReference>
<comment type="caution">
    <text evidence="3">The sequence shown here is derived from an EMBL/GenBank/DDBJ whole genome shotgun (WGS) entry which is preliminary data.</text>
</comment>
<evidence type="ECO:0000313" key="4">
    <source>
        <dbReference type="Proteomes" id="UP000633509"/>
    </source>
</evidence>
<feature type="compositionally biased region" description="Basic and acidic residues" evidence="1">
    <location>
        <begin position="155"/>
        <end position="172"/>
    </location>
</feature>
<feature type="region of interest" description="Disordered" evidence="1">
    <location>
        <begin position="428"/>
        <end position="448"/>
    </location>
</feature>
<keyword evidence="4" id="KW-1185">Reference proteome</keyword>
<dbReference type="SUPFAM" id="SSF54001">
    <property type="entry name" value="Cysteine proteinases"/>
    <property type="match status" value="1"/>
</dbReference>
<feature type="compositionally biased region" description="Low complexity" evidence="1">
    <location>
        <begin position="233"/>
        <end position="249"/>
    </location>
</feature>
<evidence type="ECO:0000256" key="1">
    <source>
        <dbReference type="SAM" id="MobiDB-lite"/>
    </source>
</evidence>
<reference evidence="3 4" key="1">
    <citation type="submission" date="2020-10" db="EMBL/GenBank/DDBJ databases">
        <title>Sequencing the genomes of 1000 actinobacteria strains.</title>
        <authorList>
            <person name="Klenk H.-P."/>
        </authorList>
    </citation>
    <scope>NUCLEOTIDE SEQUENCE [LARGE SCALE GENOMIC DNA]</scope>
    <source>
        <strain evidence="3 4">DSM 43173</strain>
    </source>
</reference>
<dbReference type="Pfam" id="PF05257">
    <property type="entry name" value="CHAP"/>
    <property type="match status" value="1"/>
</dbReference>
<accession>A0ABR9MDY0</accession>
<protein>
    <recommendedName>
        <fullName evidence="2">Peptidase C51 domain-containing protein</fullName>
    </recommendedName>
</protein>
<gene>
    <name evidence="3" type="ORF">H4W80_009383</name>
</gene>
<dbReference type="RefSeq" id="WP_192790883.1">
    <property type="nucleotide sequence ID" value="NZ_JADBEK010000001.1"/>
</dbReference>
<organism evidence="3 4">
    <name type="scientific">Nonomuraea angiospora</name>
    <dbReference type="NCBI Taxonomy" id="46172"/>
    <lineage>
        <taxon>Bacteria</taxon>
        <taxon>Bacillati</taxon>
        <taxon>Actinomycetota</taxon>
        <taxon>Actinomycetes</taxon>
        <taxon>Streptosporangiales</taxon>
        <taxon>Streptosporangiaceae</taxon>
        <taxon>Nonomuraea</taxon>
    </lineage>
</organism>